<comment type="caution">
    <text evidence="1">The sequence shown here is derived from an EMBL/GenBank/DDBJ whole genome shotgun (WGS) entry which is preliminary data.</text>
</comment>
<accession>A0ACB7TRA7</accession>
<name>A0ACB7TRA7_HYAAI</name>
<gene>
    <name evidence="1" type="ORF">HPB50_026369</name>
</gene>
<protein>
    <submittedName>
        <fullName evidence="1">Uncharacterized protein</fullName>
    </submittedName>
</protein>
<proteinExistence type="predicted"/>
<keyword evidence="2" id="KW-1185">Reference proteome</keyword>
<dbReference type="EMBL" id="CM023481">
    <property type="protein sequence ID" value="KAH6948791.1"/>
    <property type="molecule type" value="Genomic_DNA"/>
</dbReference>
<reference evidence="1" key="1">
    <citation type="submission" date="2020-05" db="EMBL/GenBank/DDBJ databases">
        <title>Large-scale comparative analyses of tick genomes elucidate their genetic diversity and vector capacities.</title>
        <authorList>
            <person name="Jia N."/>
            <person name="Wang J."/>
            <person name="Shi W."/>
            <person name="Du L."/>
            <person name="Sun Y."/>
            <person name="Zhan W."/>
            <person name="Jiang J."/>
            <person name="Wang Q."/>
            <person name="Zhang B."/>
            <person name="Ji P."/>
            <person name="Sakyi L.B."/>
            <person name="Cui X."/>
            <person name="Yuan T."/>
            <person name="Jiang B."/>
            <person name="Yang W."/>
            <person name="Lam T.T.-Y."/>
            <person name="Chang Q."/>
            <person name="Ding S."/>
            <person name="Wang X."/>
            <person name="Zhu J."/>
            <person name="Ruan X."/>
            <person name="Zhao L."/>
            <person name="Wei J."/>
            <person name="Que T."/>
            <person name="Du C."/>
            <person name="Cheng J."/>
            <person name="Dai P."/>
            <person name="Han X."/>
            <person name="Huang E."/>
            <person name="Gao Y."/>
            <person name="Liu J."/>
            <person name="Shao H."/>
            <person name="Ye R."/>
            <person name="Li L."/>
            <person name="Wei W."/>
            <person name="Wang X."/>
            <person name="Wang C."/>
            <person name="Yang T."/>
            <person name="Huo Q."/>
            <person name="Li W."/>
            <person name="Guo W."/>
            <person name="Chen H."/>
            <person name="Zhou L."/>
            <person name="Ni X."/>
            <person name="Tian J."/>
            <person name="Zhou Y."/>
            <person name="Sheng Y."/>
            <person name="Liu T."/>
            <person name="Pan Y."/>
            <person name="Xia L."/>
            <person name="Li J."/>
            <person name="Zhao F."/>
            <person name="Cao W."/>
        </authorList>
    </citation>
    <scope>NUCLEOTIDE SEQUENCE</scope>
    <source>
        <strain evidence="1">Hyas-2018</strain>
    </source>
</reference>
<evidence type="ECO:0000313" key="1">
    <source>
        <dbReference type="EMBL" id="KAH6948791.1"/>
    </source>
</evidence>
<organism evidence="1 2">
    <name type="scientific">Hyalomma asiaticum</name>
    <name type="common">Tick</name>
    <dbReference type="NCBI Taxonomy" id="266040"/>
    <lineage>
        <taxon>Eukaryota</taxon>
        <taxon>Metazoa</taxon>
        <taxon>Ecdysozoa</taxon>
        <taxon>Arthropoda</taxon>
        <taxon>Chelicerata</taxon>
        <taxon>Arachnida</taxon>
        <taxon>Acari</taxon>
        <taxon>Parasitiformes</taxon>
        <taxon>Ixodida</taxon>
        <taxon>Ixodoidea</taxon>
        <taxon>Ixodidae</taxon>
        <taxon>Hyalomminae</taxon>
        <taxon>Hyalomma</taxon>
    </lineage>
</organism>
<evidence type="ECO:0000313" key="2">
    <source>
        <dbReference type="Proteomes" id="UP000821845"/>
    </source>
</evidence>
<sequence>MAGSRSAVACFRSSSGLVQGLAGVVQCLFALLFKLSQEDGFEFGVNLVLGLTNVPLGCVIATALAQRTECSDPQGYVNLNRFSVALSWHSALFNAVCALVLVLLPSPSYSQAGQVAPTRFYAYWLVTLDYVSVASVVIPAIVVALSFCCLLTLTRSPLRNVVPSMESVAFVQGAKTDDITLRPYKWVYDGTDCSLPFHGVHLHGRRPHSPHDDSIRYPPPRRETFTFKRCSGAFLDNLSQPGPSHTDDDRSRASQTGGSRVGRPATCDAATGCSTDDFDDDYILDSFISDSFDESVCAATADHHHPAASHAKSAGWVPSLHRVKTVHLNLPGQASRAESERERRPQERRGAPAYRGEDSLASLTNLELIARQWRTSAMLRVGLDTSSNFNRSKYVREPMQARKPSEP</sequence>
<dbReference type="Proteomes" id="UP000821845">
    <property type="component" value="Chromosome 1"/>
</dbReference>